<feature type="domain" description="PSI" evidence="4">
    <location>
        <begin position="441"/>
        <end position="496"/>
    </location>
</feature>
<keyword evidence="2" id="KW-0677">Repeat</keyword>
<protein>
    <recommendedName>
        <fullName evidence="4">PSI domain-containing protein</fullName>
    </recommendedName>
</protein>
<evidence type="ECO:0000313" key="6">
    <source>
        <dbReference type="Proteomes" id="UP000265618"/>
    </source>
</evidence>
<sequence length="603" mass="64675">MACTVLNDMWRLDWGATPEAWTRLDTPNAPPARAHASGILDGDFLYVFGGQNQDSEYLDDLWVYCISTNTWAEVPANPMSWPSARAYAAMALELDQAGHAFLFGGKGPQGVSNEMWQLYLMGATSVFRQLFHTGSDAPSPRHSAAFTVLPTHTSAADPDYLEDCFYVYGGLDVNGYDLGDTWRMRSTLLQWELVDTRGVSPGSRSGVVGIPLSLDGTTSMLVTGGPNLDVLVFHPDSETWARWSTGVQTTLYYATAYAVNNFVHVFGGCGAAGYSEAVSHLRVYWLDECAVHVPCGECAAADTCGFCSQTGNCMTLDADGVSPSDGVCTADLFRTEEAQCPLCESYTLCGECVNDPNCGYCAVDKRCQESAGGVPLYGKECLFFEAEDCSSCSGHNQYGPEACVADPLCGWCAGAAVPTCMEGSATWSECPAGWEYDSVPDCDQYTTCGECASLPTHPNQCGWCQGANEGLGACISGSINTPWEECPSQYTGGYCVDCTEYTTCDTCTVTSYTDICGWCASTGECVSGDGFGPLLGFCPDWRSPGDVCYTAIERCRDQSTYASCTSTDDCGWCGDEKDTEQGGLCYFGGKEMCCFGGKEVPPV</sequence>
<dbReference type="EMBL" id="BDIP01000876">
    <property type="protein sequence ID" value="GIQ82964.1"/>
    <property type="molecule type" value="Genomic_DNA"/>
</dbReference>
<dbReference type="SMART" id="SM00423">
    <property type="entry name" value="PSI"/>
    <property type="match status" value="4"/>
</dbReference>
<dbReference type="PANTHER" id="PTHR46093:SF16">
    <property type="entry name" value="MULTIPLE EGF-LIKE-DOMAINS 8"/>
    <property type="match status" value="1"/>
</dbReference>
<evidence type="ECO:0000313" key="5">
    <source>
        <dbReference type="EMBL" id="GIQ82964.1"/>
    </source>
</evidence>
<name>A0A9K3GGD5_9EUKA</name>
<evidence type="ECO:0000259" key="4">
    <source>
        <dbReference type="SMART" id="SM00423"/>
    </source>
</evidence>
<evidence type="ECO:0000256" key="2">
    <source>
        <dbReference type="ARBA" id="ARBA00022737"/>
    </source>
</evidence>
<gene>
    <name evidence="5" type="ORF">KIPB_004199</name>
</gene>
<dbReference type="InterPro" id="IPR016201">
    <property type="entry name" value="PSI"/>
</dbReference>
<dbReference type="InterPro" id="IPR015915">
    <property type="entry name" value="Kelch-typ_b-propeller"/>
</dbReference>
<organism evidence="5 6">
    <name type="scientific">Kipferlia bialata</name>
    <dbReference type="NCBI Taxonomy" id="797122"/>
    <lineage>
        <taxon>Eukaryota</taxon>
        <taxon>Metamonada</taxon>
        <taxon>Carpediemonas-like organisms</taxon>
        <taxon>Kipferlia</taxon>
    </lineage>
</organism>
<feature type="domain" description="PSI" evidence="4">
    <location>
        <begin position="497"/>
        <end position="549"/>
    </location>
</feature>
<keyword evidence="3" id="KW-0325">Glycoprotein</keyword>
<dbReference type="PANTHER" id="PTHR46093">
    <property type="entry name" value="ACYL-COA-BINDING DOMAIN-CONTAINING PROTEIN 5"/>
    <property type="match status" value="1"/>
</dbReference>
<dbReference type="Gene3D" id="2.120.10.80">
    <property type="entry name" value="Kelch-type beta propeller"/>
    <property type="match status" value="2"/>
</dbReference>
<proteinExistence type="predicted"/>
<comment type="caution">
    <text evidence="5">The sequence shown here is derived from an EMBL/GenBank/DDBJ whole genome shotgun (WGS) entry which is preliminary data.</text>
</comment>
<reference evidence="5 6" key="1">
    <citation type="journal article" date="2018" name="PLoS ONE">
        <title>The draft genome of Kipferlia bialata reveals reductive genome evolution in fornicate parasites.</title>
        <authorList>
            <person name="Tanifuji G."/>
            <person name="Takabayashi S."/>
            <person name="Kume K."/>
            <person name="Takagi M."/>
            <person name="Nakayama T."/>
            <person name="Kamikawa R."/>
            <person name="Inagaki Y."/>
            <person name="Hashimoto T."/>
        </authorList>
    </citation>
    <scope>NUCLEOTIDE SEQUENCE [LARGE SCALE GENOMIC DNA]</scope>
    <source>
        <strain evidence="5">NY0173</strain>
    </source>
</reference>
<evidence type="ECO:0000256" key="3">
    <source>
        <dbReference type="ARBA" id="ARBA00023180"/>
    </source>
</evidence>
<dbReference type="Pfam" id="PF24681">
    <property type="entry name" value="Kelch_KLHDC2_KLHL20_DRC7"/>
    <property type="match status" value="1"/>
</dbReference>
<feature type="domain" description="PSI" evidence="4">
    <location>
        <begin position="342"/>
        <end position="390"/>
    </location>
</feature>
<accession>A0A9K3GGD5</accession>
<keyword evidence="6" id="KW-1185">Reference proteome</keyword>
<evidence type="ECO:0000256" key="1">
    <source>
        <dbReference type="ARBA" id="ARBA00022441"/>
    </source>
</evidence>
<dbReference type="Proteomes" id="UP000265618">
    <property type="component" value="Unassembled WGS sequence"/>
</dbReference>
<dbReference type="SUPFAM" id="SSF117281">
    <property type="entry name" value="Kelch motif"/>
    <property type="match status" value="1"/>
</dbReference>
<dbReference type="OrthoDB" id="45365at2759"/>
<feature type="domain" description="PSI" evidence="4">
    <location>
        <begin position="288"/>
        <end position="341"/>
    </location>
</feature>
<dbReference type="AlphaFoldDB" id="A0A9K3GGD5"/>
<keyword evidence="1" id="KW-0880">Kelch repeat</keyword>